<keyword evidence="3" id="KW-1185">Reference proteome</keyword>
<dbReference type="Gene3D" id="3.40.960.10">
    <property type="entry name" value="VSR Endonuclease"/>
    <property type="match status" value="1"/>
</dbReference>
<evidence type="ECO:0000313" key="2">
    <source>
        <dbReference type="EMBL" id="GLJ96037.1"/>
    </source>
</evidence>
<accession>A0A9W6HMQ7</accession>
<organism evidence="2 3">
    <name type="scientific">Microbacterium dextranolyticum</name>
    <dbReference type="NCBI Taxonomy" id="36806"/>
    <lineage>
        <taxon>Bacteria</taxon>
        <taxon>Bacillati</taxon>
        <taxon>Actinomycetota</taxon>
        <taxon>Actinomycetes</taxon>
        <taxon>Micrococcales</taxon>
        <taxon>Microbacteriaceae</taxon>
        <taxon>Microbacterium</taxon>
    </lineage>
</organism>
<proteinExistence type="predicted"/>
<evidence type="ECO:0000259" key="1">
    <source>
        <dbReference type="Pfam" id="PF04480"/>
    </source>
</evidence>
<dbReference type="Pfam" id="PF04480">
    <property type="entry name" value="DUF559"/>
    <property type="match status" value="1"/>
</dbReference>
<sequence>MRVRQLRESGWSERSVRTAVTHERLLRPRKGWVALPDADAHLVAAARAGVVVSCVTQAERWGLWMLRPSEIPHVAAPPRSGGVRAPRAVVHWAEPVVPRHPDALVDEIENVLSLVAHCLPFEEALIVWESALDKKLVSLPALRRLPFRGAARAVCERASPYSGSGLETLVVPRLRWMGIPITPQAWIAGHRVDFLIGDRLVLQIDGGTHVGAQRTSDIAHDAELMLLGYHVIRVGYAQIVDRWHEVQGVIMRAVAQGLHRA</sequence>
<comment type="caution">
    <text evidence="2">The sequence shown here is derived from an EMBL/GenBank/DDBJ whole genome shotgun (WGS) entry which is preliminary data.</text>
</comment>
<feature type="domain" description="DUF559" evidence="1">
    <location>
        <begin position="176"/>
        <end position="253"/>
    </location>
</feature>
<dbReference type="InterPro" id="IPR007569">
    <property type="entry name" value="DUF559"/>
</dbReference>
<protein>
    <recommendedName>
        <fullName evidence="1">DUF559 domain-containing protein</fullName>
    </recommendedName>
</protein>
<gene>
    <name evidence="2" type="ORF">GCM10017591_21000</name>
</gene>
<dbReference type="AlphaFoldDB" id="A0A9W6HMQ7"/>
<reference evidence="2" key="2">
    <citation type="submission" date="2023-01" db="EMBL/GenBank/DDBJ databases">
        <authorList>
            <person name="Sun Q."/>
            <person name="Evtushenko L."/>
        </authorList>
    </citation>
    <scope>NUCLEOTIDE SEQUENCE</scope>
    <source>
        <strain evidence="2">VKM Ac-1940</strain>
    </source>
</reference>
<dbReference type="EMBL" id="BSER01000009">
    <property type="protein sequence ID" value="GLJ96037.1"/>
    <property type="molecule type" value="Genomic_DNA"/>
</dbReference>
<reference evidence="2" key="1">
    <citation type="journal article" date="2014" name="Int. J. Syst. Evol. Microbiol.">
        <title>Complete genome sequence of Corynebacterium casei LMG S-19264T (=DSM 44701T), isolated from a smear-ripened cheese.</title>
        <authorList>
            <consortium name="US DOE Joint Genome Institute (JGI-PGF)"/>
            <person name="Walter F."/>
            <person name="Albersmeier A."/>
            <person name="Kalinowski J."/>
            <person name="Ruckert C."/>
        </authorList>
    </citation>
    <scope>NUCLEOTIDE SEQUENCE</scope>
    <source>
        <strain evidence="2">VKM Ac-1940</strain>
    </source>
</reference>
<evidence type="ECO:0000313" key="3">
    <source>
        <dbReference type="Proteomes" id="UP001142291"/>
    </source>
</evidence>
<name>A0A9W6HMQ7_9MICO</name>
<dbReference type="Proteomes" id="UP001142291">
    <property type="component" value="Unassembled WGS sequence"/>
</dbReference>